<name>A0A1F5H6D7_9BACT</name>
<dbReference type="InterPro" id="IPR050194">
    <property type="entry name" value="Glycosyltransferase_grp1"/>
</dbReference>
<sequence length="353" mass="40137">MTLGIFLGIGESLSQMEKSGQTGRFINSYLRRYAKDFRKVYLFSYADESYKLPGNVILVANKYHMHRYLYAPLLPIVNLRQVLECNVIRGFGLTSAIPAFFIFKPFTFNWPYDYAQFLRIEKKYLLIPIFKILEILAFLKADKVFVATKIKLKKLRGQKYIFIPNGVDQSIFKEQGSRKKGLVFVGRFEKQKNLFFLIDAVSNLPAKFRSITFIGSGPQEEALTKYSLKKGVVLKIIAPVTHLKLPELLRRFSIFTFPSLAEGSPKVLLEAMALGLVPVVTNFSTAREIVASGKNGYVTTYNVDDYSQRLESLLSDDGLTKKISESAKLSIAKNFSLEHLLTDEIKALHEIVK</sequence>
<evidence type="ECO:0000259" key="1">
    <source>
        <dbReference type="Pfam" id="PF00534"/>
    </source>
</evidence>
<dbReference type="SUPFAM" id="SSF53756">
    <property type="entry name" value="UDP-Glycosyltransferase/glycogen phosphorylase"/>
    <property type="match status" value="1"/>
</dbReference>
<dbReference type="AlphaFoldDB" id="A0A1F5H6D7"/>
<protein>
    <recommendedName>
        <fullName evidence="1">Glycosyl transferase family 1 domain-containing protein</fullName>
    </recommendedName>
</protein>
<dbReference type="Pfam" id="PF00534">
    <property type="entry name" value="Glycos_transf_1"/>
    <property type="match status" value="1"/>
</dbReference>
<feature type="domain" description="Glycosyl transferase family 1" evidence="1">
    <location>
        <begin position="177"/>
        <end position="328"/>
    </location>
</feature>
<dbReference type="EMBL" id="MFBT01000012">
    <property type="protein sequence ID" value="OGD99637.1"/>
    <property type="molecule type" value="Genomic_DNA"/>
</dbReference>
<gene>
    <name evidence="2" type="ORF">A3B54_03035</name>
</gene>
<organism evidence="2 3">
    <name type="scientific">Candidatus Curtissbacteria bacterium RIFCSPLOWO2_01_FULL_42_50</name>
    <dbReference type="NCBI Taxonomy" id="1797730"/>
    <lineage>
        <taxon>Bacteria</taxon>
        <taxon>Candidatus Curtissiibacteriota</taxon>
    </lineage>
</organism>
<dbReference type="Gene3D" id="3.40.50.2000">
    <property type="entry name" value="Glycogen Phosphorylase B"/>
    <property type="match status" value="2"/>
</dbReference>
<evidence type="ECO:0000313" key="2">
    <source>
        <dbReference type="EMBL" id="OGD99637.1"/>
    </source>
</evidence>
<accession>A0A1F5H6D7</accession>
<dbReference type="PANTHER" id="PTHR45947">
    <property type="entry name" value="SULFOQUINOVOSYL TRANSFERASE SQD2"/>
    <property type="match status" value="1"/>
</dbReference>
<comment type="caution">
    <text evidence="2">The sequence shown here is derived from an EMBL/GenBank/DDBJ whole genome shotgun (WGS) entry which is preliminary data.</text>
</comment>
<dbReference type="InterPro" id="IPR001296">
    <property type="entry name" value="Glyco_trans_1"/>
</dbReference>
<dbReference type="Proteomes" id="UP000177039">
    <property type="component" value="Unassembled WGS sequence"/>
</dbReference>
<evidence type="ECO:0000313" key="3">
    <source>
        <dbReference type="Proteomes" id="UP000177039"/>
    </source>
</evidence>
<dbReference type="CDD" id="cd03801">
    <property type="entry name" value="GT4_PimA-like"/>
    <property type="match status" value="1"/>
</dbReference>
<reference evidence="2 3" key="1">
    <citation type="journal article" date="2016" name="Nat. Commun.">
        <title>Thousands of microbial genomes shed light on interconnected biogeochemical processes in an aquifer system.</title>
        <authorList>
            <person name="Anantharaman K."/>
            <person name="Brown C.T."/>
            <person name="Hug L.A."/>
            <person name="Sharon I."/>
            <person name="Castelle C.J."/>
            <person name="Probst A.J."/>
            <person name="Thomas B.C."/>
            <person name="Singh A."/>
            <person name="Wilkins M.J."/>
            <person name="Karaoz U."/>
            <person name="Brodie E.L."/>
            <person name="Williams K.H."/>
            <person name="Hubbard S.S."/>
            <person name="Banfield J.F."/>
        </authorList>
    </citation>
    <scope>NUCLEOTIDE SEQUENCE [LARGE SCALE GENOMIC DNA]</scope>
</reference>
<dbReference type="GO" id="GO:0016757">
    <property type="term" value="F:glycosyltransferase activity"/>
    <property type="evidence" value="ECO:0007669"/>
    <property type="project" value="InterPro"/>
</dbReference>
<proteinExistence type="predicted"/>
<dbReference type="PANTHER" id="PTHR45947:SF3">
    <property type="entry name" value="SULFOQUINOVOSYL TRANSFERASE SQD2"/>
    <property type="match status" value="1"/>
</dbReference>